<evidence type="ECO:0000313" key="1">
    <source>
        <dbReference type="EMBL" id="CAF4335944.1"/>
    </source>
</evidence>
<sequence length="90" mass="11086">MIDSNRWEQLIEFALPHLDTFKFKFEITFGIKNPNIVHKLQQFQSDFWYQQHHWYTEYSLSEHSVLIYTMPYPSNRYIVESYVMRYGNTP</sequence>
<comment type="caution">
    <text evidence="1">The sequence shown here is derived from an EMBL/GenBank/DDBJ whole genome shotgun (WGS) entry which is preliminary data.</text>
</comment>
<organism evidence="1 2">
    <name type="scientific">Rotaria sordida</name>
    <dbReference type="NCBI Taxonomy" id="392033"/>
    <lineage>
        <taxon>Eukaryota</taxon>
        <taxon>Metazoa</taxon>
        <taxon>Spiralia</taxon>
        <taxon>Gnathifera</taxon>
        <taxon>Rotifera</taxon>
        <taxon>Eurotatoria</taxon>
        <taxon>Bdelloidea</taxon>
        <taxon>Philodinida</taxon>
        <taxon>Philodinidae</taxon>
        <taxon>Rotaria</taxon>
    </lineage>
</organism>
<accession>A0A820K2A5</accession>
<gene>
    <name evidence="1" type="ORF">OTI717_LOCUS43100</name>
</gene>
<dbReference type="EMBL" id="CAJOAX010058583">
    <property type="protein sequence ID" value="CAF4335944.1"/>
    <property type="molecule type" value="Genomic_DNA"/>
</dbReference>
<evidence type="ECO:0000313" key="2">
    <source>
        <dbReference type="Proteomes" id="UP000663823"/>
    </source>
</evidence>
<dbReference type="AlphaFoldDB" id="A0A820K2A5"/>
<protein>
    <submittedName>
        <fullName evidence="1">Uncharacterized protein</fullName>
    </submittedName>
</protein>
<reference evidence="1" key="1">
    <citation type="submission" date="2021-02" db="EMBL/GenBank/DDBJ databases">
        <authorList>
            <person name="Nowell W R."/>
        </authorList>
    </citation>
    <scope>NUCLEOTIDE SEQUENCE</scope>
</reference>
<feature type="non-terminal residue" evidence="1">
    <location>
        <position position="90"/>
    </location>
</feature>
<dbReference type="Proteomes" id="UP000663823">
    <property type="component" value="Unassembled WGS sequence"/>
</dbReference>
<name>A0A820K2A5_9BILA</name>
<proteinExistence type="predicted"/>